<evidence type="ECO:0000313" key="3">
    <source>
        <dbReference type="Proteomes" id="UP001307889"/>
    </source>
</evidence>
<proteinExistence type="predicted"/>
<name>A0ABN7ANC3_9HEMI</name>
<evidence type="ECO:0000256" key="1">
    <source>
        <dbReference type="SAM" id="MobiDB-lite"/>
    </source>
</evidence>
<dbReference type="EMBL" id="AP028912">
    <property type="protein sequence ID" value="BES93725.1"/>
    <property type="molecule type" value="Genomic_DNA"/>
</dbReference>
<organism evidence="2 3">
    <name type="scientific">Nesidiocoris tenuis</name>
    <dbReference type="NCBI Taxonomy" id="355587"/>
    <lineage>
        <taxon>Eukaryota</taxon>
        <taxon>Metazoa</taxon>
        <taxon>Ecdysozoa</taxon>
        <taxon>Arthropoda</taxon>
        <taxon>Hexapoda</taxon>
        <taxon>Insecta</taxon>
        <taxon>Pterygota</taxon>
        <taxon>Neoptera</taxon>
        <taxon>Paraneoptera</taxon>
        <taxon>Hemiptera</taxon>
        <taxon>Heteroptera</taxon>
        <taxon>Panheteroptera</taxon>
        <taxon>Cimicomorpha</taxon>
        <taxon>Miridae</taxon>
        <taxon>Dicyphina</taxon>
        <taxon>Nesidiocoris</taxon>
    </lineage>
</organism>
<keyword evidence="3" id="KW-1185">Reference proteome</keyword>
<gene>
    <name evidence="2" type="ORF">NTJ_06534</name>
</gene>
<feature type="region of interest" description="Disordered" evidence="1">
    <location>
        <begin position="23"/>
        <end position="58"/>
    </location>
</feature>
<dbReference type="Proteomes" id="UP001307889">
    <property type="component" value="Chromosome 4"/>
</dbReference>
<protein>
    <submittedName>
        <fullName evidence="2">Uncharacterized protein</fullName>
    </submittedName>
</protein>
<accession>A0ABN7ANC3</accession>
<reference evidence="2 3" key="1">
    <citation type="submission" date="2023-09" db="EMBL/GenBank/DDBJ databases">
        <title>Nesidiocoris tenuis whole genome shotgun sequence.</title>
        <authorList>
            <person name="Shibata T."/>
            <person name="Shimoda M."/>
            <person name="Kobayashi T."/>
            <person name="Uehara T."/>
        </authorList>
    </citation>
    <scope>NUCLEOTIDE SEQUENCE [LARGE SCALE GENOMIC DNA]</scope>
    <source>
        <strain evidence="2 3">Japan</strain>
    </source>
</reference>
<evidence type="ECO:0000313" key="2">
    <source>
        <dbReference type="EMBL" id="BES93725.1"/>
    </source>
</evidence>
<sequence length="133" mass="14463">MEAGGEQMIALSKERKRFNYFQTAGKGKGVSTPGSVPERRASLGGVRVQAPPSKRPNAIGRWASQWKASAKRRAGSVFASVRVPHSSAGKIGEKQKNSDFGGVAKSRRTEVRAFFQVWCPSPTALKVVRFLCN</sequence>